<name>A0AAN6PJL5_9PEZI</name>
<protein>
    <submittedName>
        <fullName evidence="1">Uncharacterized protein</fullName>
    </submittedName>
</protein>
<sequence length="128" mass="14350">MVKVAVEHAHRELSAKLFGSDIPRADTRTRWPKSHSPPAAFESPEHQFEYYRAIPTATVVIYFVQDVPAGEHNSAAVFVLTSERDPVDGCVQFHAAEVDGYERDCHLETFKRPRPGTTAQAERTQASQ</sequence>
<accession>A0AAN6PJL5</accession>
<comment type="caution">
    <text evidence="1">The sequence shown here is derived from an EMBL/GenBank/DDBJ whole genome shotgun (WGS) entry which is preliminary data.</text>
</comment>
<evidence type="ECO:0000313" key="1">
    <source>
        <dbReference type="EMBL" id="KAK4042198.1"/>
    </source>
</evidence>
<organism evidence="1 2">
    <name type="scientific">Parachaetomium inaequale</name>
    <dbReference type="NCBI Taxonomy" id="2588326"/>
    <lineage>
        <taxon>Eukaryota</taxon>
        <taxon>Fungi</taxon>
        <taxon>Dikarya</taxon>
        <taxon>Ascomycota</taxon>
        <taxon>Pezizomycotina</taxon>
        <taxon>Sordariomycetes</taxon>
        <taxon>Sordariomycetidae</taxon>
        <taxon>Sordariales</taxon>
        <taxon>Chaetomiaceae</taxon>
        <taxon>Parachaetomium</taxon>
    </lineage>
</organism>
<reference evidence="2" key="1">
    <citation type="journal article" date="2023" name="Mol. Phylogenet. Evol.">
        <title>Genome-scale phylogeny and comparative genomics of the fungal order Sordariales.</title>
        <authorList>
            <person name="Hensen N."/>
            <person name="Bonometti L."/>
            <person name="Westerberg I."/>
            <person name="Brannstrom I.O."/>
            <person name="Guillou S."/>
            <person name="Cros-Aarteil S."/>
            <person name="Calhoun S."/>
            <person name="Haridas S."/>
            <person name="Kuo A."/>
            <person name="Mondo S."/>
            <person name="Pangilinan J."/>
            <person name="Riley R."/>
            <person name="LaButti K."/>
            <person name="Andreopoulos B."/>
            <person name="Lipzen A."/>
            <person name="Chen C."/>
            <person name="Yan M."/>
            <person name="Daum C."/>
            <person name="Ng V."/>
            <person name="Clum A."/>
            <person name="Steindorff A."/>
            <person name="Ohm R.A."/>
            <person name="Martin F."/>
            <person name="Silar P."/>
            <person name="Natvig D.O."/>
            <person name="Lalanne C."/>
            <person name="Gautier V."/>
            <person name="Ament-Velasquez S.L."/>
            <person name="Kruys A."/>
            <person name="Hutchinson M.I."/>
            <person name="Powell A.J."/>
            <person name="Barry K."/>
            <person name="Miller A.N."/>
            <person name="Grigoriev I.V."/>
            <person name="Debuchy R."/>
            <person name="Gladieux P."/>
            <person name="Hiltunen Thoren M."/>
            <person name="Johannesson H."/>
        </authorList>
    </citation>
    <scope>NUCLEOTIDE SEQUENCE [LARGE SCALE GENOMIC DNA]</scope>
    <source>
        <strain evidence="2">CBS 284.82</strain>
    </source>
</reference>
<dbReference type="AlphaFoldDB" id="A0AAN6PJL5"/>
<gene>
    <name evidence="1" type="ORF">C8A01DRAFT_33694</name>
</gene>
<dbReference type="Proteomes" id="UP001303115">
    <property type="component" value="Unassembled WGS sequence"/>
</dbReference>
<keyword evidence="2" id="KW-1185">Reference proteome</keyword>
<proteinExistence type="predicted"/>
<dbReference type="EMBL" id="MU854344">
    <property type="protein sequence ID" value="KAK4042198.1"/>
    <property type="molecule type" value="Genomic_DNA"/>
</dbReference>
<evidence type="ECO:0000313" key="2">
    <source>
        <dbReference type="Proteomes" id="UP001303115"/>
    </source>
</evidence>